<evidence type="ECO:0000259" key="1">
    <source>
        <dbReference type="Pfam" id="PF25273"/>
    </source>
</evidence>
<dbReference type="InterPro" id="IPR057191">
    <property type="entry name" value="DUF7869"/>
</dbReference>
<sequence length="211" mass="24983">MSQVCAELPWQCLYLQLWEPAPSWFYYSQWTSIKWKRDLWAFDYYQYPHDSNLTMTVLLEVLVRWSEEFDLPPILYLQFENCVRENKNWYMFPLLALLVEEKIFEKSLPSGKSNPVTPSLNKLDMEGLKRDIPTKYPKNMPLQASQELESWLANTEIYTGRYRTPSEREAPIEMVDDFLAPLQVGCIVAMYFANYDKLPRIGKVLAIEEEI</sequence>
<accession>A0A2B4R7M7</accession>
<proteinExistence type="predicted"/>
<dbReference type="PANTHER" id="PTHR33153">
    <property type="entry name" value="MYND-TYPE DOMAIN-CONTAINING PROTEIN"/>
    <property type="match status" value="1"/>
</dbReference>
<organism evidence="2 3">
    <name type="scientific">Stylophora pistillata</name>
    <name type="common">Smooth cauliflower coral</name>
    <dbReference type="NCBI Taxonomy" id="50429"/>
    <lineage>
        <taxon>Eukaryota</taxon>
        <taxon>Metazoa</taxon>
        <taxon>Cnidaria</taxon>
        <taxon>Anthozoa</taxon>
        <taxon>Hexacorallia</taxon>
        <taxon>Scleractinia</taxon>
        <taxon>Astrocoeniina</taxon>
        <taxon>Pocilloporidae</taxon>
        <taxon>Stylophora</taxon>
    </lineage>
</organism>
<comment type="caution">
    <text evidence="2">The sequence shown here is derived from an EMBL/GenBank/DDBJ whole genome shotgun (WGS) entry which is preliminary data.</text>
</comment>
<dbReference type="Proteomes" id="UP000225706">
    <property type="component" value="Unassembled WGS sequence"/>
</dbReference>
<name>A0A2B4R7M7_STYPI</name>
<reference evidence="3" key="1">
    <citation type="journal article" date="2017" name="bioRxiv">
        <title>Comparative analysis of the genomes of Stylophora pistillata and Acropora digitifera provides evidence for extensive differences between species of corals.</title>
        <authorList>
            <person name="Voolstra C.R."/>
            <person name="Li Y."/>
            <person name="Liew Y.J."/>
            <person name="Baumgarten S."/>
            <person name="Zoccola D."/>
            <person name="Flot J.-F."/>
            <person name="Tambutte S."/>
            <person name="Allemand D."/>
            <person name="Aranda M."/>
        </authorList>
    </citation>
    <scope>NUCLEOTIDE SEQUENCE [LARGE SCALE GENOMIC DNA]</scope>
</reference>
<dbReference type="PANTHER" id="PTHR33153:SF3">
    <property type="entry name" value="TRAFFICKING PROTEIN PARTICLE COMPLEX SUBUNIT 11 DOMAIN-CONTAINING PROTEIN"/>
    <property type="match status" value="1"/>
</dbReference>
<evidence type="ECO:0000313" key="3">
    <source>
        <dbReference type="Proteomes" id="UP000225706"/>
    </source>
</evidence>
<keyword evidence="3" id="KW-1185">Reference proteome</keyword>
<dbReference type="STRING" id="50429.A0A2B4R7M7"/>
<feature type="domain" description="DUF7869" evidence="1">
    <location>
        <begin position="42"/>
        <end position="106"/>
    </location>
</feature>
<evidence type="ECO:0000313" key="2">
    <source>
        <dbReference type="EMBL" id="PFX13651.1"/>
    </source>
</evidence>
<dbReference type="AlphaFoldDB" id="A0A2B4R7M7"/>
<dbReference type="EMBL" id="LSMT01000924">
    <property type="protein sequence ID" value="PFX13651.1"/>
    <property type="molecule type" value="Genomic_DNA"/>
</dbReference>
<protein>
    <recommendedName>
        <fullName evidence="1">DUF7869 domain-containing protein</fullName>
    </recommendedName>
</protein>
<dbReference type="Pfam" id="PF25273">
    <property type="entry name" value="DUF7869"/>
    <property type="match status" value="1"/>
</dbReference>
<gene>
    <name evidence="2" type="ORF">AWC38_SpisGene22251</name>
</gene>